<name>H1DH29_9BACT</name>
<evidence type="ECO:0000313" key="3">
    <source>
        <dbReference type="Proteomes" id="UP000004892"/>
    </source>
</evidence>
<sequence length="540" mass="62192">MYKRFFHKKCLICFLIPVRRTLFPQTSAQHLIYRATQTFSIVLFSSFVFLKTTVAQETVLQRVADYLSPFTNFTPQVFQNPALQYYQHQNGRTELALSAHYKDDKKTRIMQEGEGEQGFQFNAESWNKLNALSRIWGQAFYKNSQTFNIRWNETSDFQVVYPYVMADTLGGDLKSEIYSFKGGYAREQRTFLWGAELNYRANMEYRKKDPRPRNIVSDLNGQIGIALKLKENYTLGTSLKARKYKQTNNVKFFSELGVYKVYHMSGLGMDYVRFSGTNNNTYYKGKAYSGSLEVYPRLKHGFSLAITYNHFNFEKILSDLNNLPLNEMTENRISGEISWRHTTRAQGWGIRLTAETAKRKGTENLFGDATSGAYKQIGSAQQYICQQLFSQLLFLYENKRSARFHWSISPYAGYHQIESKYLSPLRRLHSEMLNVGIGLNASHVLKKCLLHFTLKGIRAQSLHSELVLKEGSTEKKITEMLSGNYDVLSAHQTSVQGEARFDYSGGLTNKTLFVKAQGRYNRYSNHSESIHLSLALGLVL</sequence>
<protein>
    <recommendedName>
        <fullName evidence="1">DUF6850 domain-containing protein</fullName>
    </recommendedName>
</protein>
<dbReference type="RefSeq" id="WP_009136713.1">
    <property type="nucleotide sequence ID" value="NZ_JH594596.1"/>
</dbReference>
<dbReference type="GeneID" id="98070654"/>
<dbReference type="InterPro" id="IPR049236">
    <property type="entry name" value="DUF6850"/>
</dbReference>
<keyword evidence="3" id="KW-1185">Reference proteome</keyword>
<dbReference type="EMBL" id="ADMC01000022">
    <property type="protein sequence ID" value="EHP47712.1"/>
    <property type="molecule type" value="Genomic_DNA"/>
</dbReference>
<comment type="caution">
    <text evidence="2">The sequence shown here is derived from an EMBL/GenBank/DDBJ whole genome shotgun (WGS) entry which is preliminary data.</text>
</comment>
<dbReference type="STRING" id="742817.HMPREF9449_01565"/>
<dbReference type="Pfam" id="PF21012">
    <property type="entry name" value="DUF6850"/>
    <property type="match status" value="1"/>
</dbReference>
<accession>H1DH29</accession>
<dbReference type="HOGENOM" id="CLU_040885_0_0_10"/>
<evidence type="ECO:0000259" key="1">
    <source>
        <dbReference type="Pfam" id="PF21012"/>
    </source>
</evidence>
<reference evidence="2 3" key="1">
    <citation type="submission" date="2012-01" db="EMBL/GenBank/DDBJ databases">
        <title>The Genome Sequence of Odoribacter laneus YIT 12061.</title>
        <authorList>
            <consortium name="The Broad Institute Genome Sequencing Platform"/>
            <person name="Earl A."/>
            <person name="Ward D."/>
            <person name="Feldgarden M."/>
            <person name="Gevers D."/>
            <person name="Morotomi M."/>
            <person name="Young S.K."/>
            <person name="Zeng Q."/>
            <person name="Gargeya S."/>
            <person name="Fitzgerald M."/>
            <person name="Haas B."/>
            <person name="Abouelleil A."/>
            <person name="Alvarado L."/>
            <person name="Arachchi H.M."/>
            <person name="Berlin A."/>
            <person name="Chapman S.B."/>
            <person name="Gearin G."/>
            <person name="Goldberg J."/>
            <person name="Griggs A."/>
            <person name="Gujja S."/>
            <person name="Hansen M."/>
            <person name="Heiman D."/>
            <person name="Howarth C."/>
            <person name="Larimer J."/>
            <person name="Lui A."/>
            <person name="MacDonald P.J.P."/>
            <person name="McCowen C."/>
            <person name="Montmayeur A."/>
            <person name="Murphy C."/>
            <person name="Neiman D."/>
            <person name="Pearson M."/>
            <person name="Priest M."/>
            <person name="Roberts A."/>
            <person name="Saif S."/>
            <person name="Shea T."/>
            <person name="Sisk P."/>
            <person name="Stolte C."/>
            <person name="Sykes S."/>
            <person name="Wortman J."/>
            <person name="Nusbaum C."/>
            <person name="Birren B."/>
        </authorList>
    </citation>
    <scope>NUCLEOTIDE SEQUENCE [LARGE SCALE GENOMIC DNA]</scope>
    <source>
        <strain evidence="2 3">YIT 12061</strain>
    </source>
</reference>
<gene>
    <name evidence="2" type="ORF">HMPREF9449_01565</name>
</gene>
<dbReference type="PATRIC" id="fig|742817.3.peg.1667"/>
<dbReference type="Proteomes" id="UP000004892">
    <property type="component" value="Unassembled WGS sequence"/>
</dbReference>
<feature type="domain" description="DUF6850" evidence="1">
    <location>
        <begin position="81"/>
        <end position="538"/>
    </location>
</feature>
<dbReference type="eggNOG" id="ENOG502ZBFN">
    <property type="taxonomic scope" value="Bacteria"/>
</dbReference>
<organism evidence="2 3">
    <name type="scientific">Odoribacter laneus YIT 12061</name>
    <dbReference type="NCBI Taxonomy" id="742817"/>
    <lineage>
        <taxon>Bacteria</taxon>
        <taxon>Pseudomonadati</taxon>
        <taxon>Bacteroidota</taxon>
        <taxon>Bacteroidia</taxon>
        <taxon>Bacteroidales</taxon>
        <taxon>Odoribacteraceae</taxon>
        <taxon>Odoribacter</taxon>
    </lineage>
</organism>
<proteinExistence type="predicted"/>
<dbReference type="AlphaFoldDB" id="H1DH29"/>
<evidence type="ECO:0000313" key="2">
    <source>
        <dbReference type="EMBL" id="EHP47712.1"/>
    </source>
</evidence>